<evidence type="ECO:0000256" key="9">
    <source>
        <dbReference type="SAM" id="SignalP"/>
    </source>
</evidence>
<evidence type="ECO:0000256" key="1">
    <source>
        <dbReference type="ARBA" id="ARBA00004418"/>
    </source>
</evidence>
<dbReference type="PROSITE" id="PS51257">
    <property type="entry name" value="PROKAR_LIPOPROTEIN"/>
    <property type="match status" value="1"/>
</dbReference>
<dbReference type="AlphaFoldDB" id="A0A0R0CT45"/>
<dbReference type="InterPro" id="IPR036249">
    <property type="entry name" value="Thioredoxin-like_sf"/>
</dbReference>
<dbReference type="PANTHER" id="PTHR35891:SF2">
    <property type="entry name" value="THIOL:DISULFIDE INTERCHANGE PROTEIN DSBA"/>
    <property type="match status" value="1"/>
</dbReference>
<feature type="chain" id="PRO_5006394503" description="Thiol:disulfide interchange protein DsbA" evidence="9">
    <location>
        <begin position="21"/>
        <end position="275"/>
    </location>
</feature>
<evidence type="ECO:0000313" key="12">
    <source>
        <dbReference type="Proteomes" id="UP000052052"/>
    </source>
</evidence>
<dbReference type="CDD" id="cd03019">
    <property type="entry name" value="DsbA_DsbA"/>
    <property type="match status" value="1"/>
</dbReference>
<reference evidence="11 12" key="1">
    <citation type="submission" date="2015-05" db="EMBL/GenBank/DDBJ databases">
        <title>Genome sequencing and analysis of members of genus Stenotrophomonas.</title>
        <authorList>
            <person name="Patil P.P."/>
            <person name="Midha S."/>
            <person name="Patil P.B."/>
        </authorList>
    </citation>
    <scope>NUCLEOTIDE SEQUENCE [LARGE SCALE GENOMIC DNA]</scope>
    <source>
        <strain evidence="11 12">DSM 21858</strain>
    </source>
</reference>
<comment type="caution">
    <text evidence="11">The sequence shown here is derived from an EMBL/GenBank/DDBJ whole genome shotgun (WGS) entry which is preliminary data.</text>
</comment>
<dbReference type="SUPFAM" id="SSF52833">
    <property type="entry name" value="Thioredoxin-like"/>
    <property type="match status" value="1"/>
</dbReference>
<name>A0A0R0CT45_9GAMM</name>
<dbReference type="STRING" id="344882.ABB29_12990"/>
<evidence type="ECO:0000256" key="7">
    <source>
        <dbReference type="ARBA" id="ARBA00023284"/>
    </source>
</evidence>
<dbReference type="Gene3D" id="3.40.30.10">
    <property type="entry name" value="Glutaredoxin"/>
    <property type="match status" value="1"/>
</dbReference>
<dbReference type="RefSeq" id="WP_057659772.1">
    <property type="nucleotide sequence ID" value="NZ_LDJL01000014.1"/>
</dbReference>
<comment type="subcellular location">
    <subcellularLocation>
        <location evidence="1">Periplasm</location>
    </subcellularLocation>
</comment>
<dbReference type="PANTHER" id="PTHR35891">
    <property type="entry name" value="THIOL:DISULFIDE INTERCHANGE PROTEIN DSBA"/>
    <property type="match status" value="1"/>
</dbReference>
<dbReference type="PROSITE" id="PS51352">
    <property type="entry name" value="THIOREDOXIN_2"/>
    <property type="match status" value="1"/>
</dbReference>
<keyword evidence="4 9" id="KW-0732">Signal</keyword>
<dbReference type="InterPro" id="IPR023205">
    <property type="entry name" value="DsbA/DsbL"/>
</dbReference>
<dbReference type="EMBL" id="LDJL01000014">
    <property type="protein sequence ID" value="KRG68419.1"/>
    <property type="molecule type" value="Genomic_DNA"/>
</dbReference>
<organism evidence="11 12">
    <name type="scientific">Pseudoxanthomonas dokdonensis</name>
    <dbReference type="NCBI Taxonomy" id="344882"/>
    <lineage>
        <taxon>Bacteria</taxon>
        <taxon>Pseudomonadati</taxon>
        <taxon>Pseudomonadota</taxon>
        <taxon>Gammaproteobacteria</taxon>
        <taxon>Lysobacterales</taxon>
        <taxon>Lysobacteraceae</taxon>
        <taxon>Pseudoxanthomonas</taxon>
    </lineage>
</organism>
<dbReference type="Proteomes" id="UP000052052">
    <property type="component" value="Unassembled WGS sequence"/>
</dbReference>
<feature type="signal peptide" evidence="9">
    <location>
        <begin position="1"/>
        <end position="20"/>
    </location>
</feature>
<dbReference type="InterPro" id="IPR013766">
    <property type="entry name" value="Thioredoxin_domain"/>
</dbReference>
<gene>
    <name evidence="11" type="ORF">ABB29_12990</name>
</gene>
<comment type="similarity">
    <text evidence="2">Belongs to the thioredoxin family. DsbA subfamily.</text>
</comment>
<evidence type="ECO:0000256" key="5">
    <source>
        <dbReference type="ARBA" id="ARBA00022764"/>
    </source>
</evidence>
<proteinExistence type="inferred from homology"/>
<dbReference type="GO" id="GO:0042597">
    <property type="term" value="C:periplasmic space"/>
    <property type="evidence" value="ECO:0007669"/>
    <property type="project" value="UniProtKB-SubCell"/>
</dbReference>
<evidence type="ECO:0000256" key="4">
    <source>
        <dbReference type="ARBA" id="ARBA00022729"/>
    </source>
</evidence>
<dbReference type="InterPro" id="IPR050824">
    <property type="entry name" value="Thiol_disulfide_DsbA"/>
</dbReference>
<feature type="compositionally biased region" description="Low complexity" evidence="8">
    <location>
        <begin position="25"/>
        <end position="79"/>
    </location>
</feature>
<dbReference type="GO" id="GO:0016491">
    <property type="term" value="F:oxidoreductase activity"/>
    <property type="evidence" value="ECO:0007669"/>
    <property type="project" value="InterPro"/>
</dbReference>
<evidence type="ECO:0000256" key="6">
    <source>
        <dbReference type="ARBA" id="ARBA00023157"/>
    </source>
</evidence>
<evidence type="ECO:0000259" key="10">
    <source>
        <dbReference type="PROSITE" id="PS51352"/>
    </source>
</evidence>
<dbReference type="PATRIC" id="fig|344882.3.peg.978"/>
<accession>A0A0R0CT45</accession>
<sequence length="275" mass="28789">MKTRLVVMMLALLPLFAACSGETTAPGATAPAAQTPAADVAESATPDATAAAPSDTAAPAPAAAAEAGSDAPAAPNNNPVLPPVGPEPVEGVDYEVVANGKPYAPLDGKIEVVEVFGYICPACAAFQPSVAAWHDKLPADVRMTYVPVAFGPEWEPYAKAFYAAQAKGLVDKTHNEVFKAIHLSNSLPREGQKPDPAKVAQFYAGYGVDANEFLGLMNSFGVNAQIKRGMQFAAQSGVTGTPTILVDGKYRVLGKSWEDKLRITDHLIARERAGR</sequence>
<feature type="domain" description="Thioredoxin" evidence="10">
    <location>
        <begin position="54"/>
        <end position="222"/>
    </location>
</feature>
<dbReference type="Pfam" id="PF01323">
    <property type="entry name" value="DSBA"/>
    <property type="match status" value="1"/>
</dbReference>
<feature type="region of interest" description="Disordered" evidence="8">
    <location>
        <begin position="25"/>
        <end position="86"/>
    </location>
</feature>
<keyword evidence="5" id="KW-0574">Periplasm</keyword>
<evidence type="ECO:0000256" key="8">
    <source>
        <dbReference type="SAM" id="MobiDB-lite"/>
    </source>
</evidence>
<evidence type="ECO:0000256" key="2">
    <source>
        <dbReference type="ARBA" id="ARBA00005791"/>
    </source>
</evidence>
<dbReference type="InterPro" id="IPR001853">
    <property type="entry name" value="DSBA-like_thioredoxin_dom"/>
</dbReference>
<keyword evidence="6" id="KW-1015">Disulfide bond</keyword>
<evidence type="ECO:0000313" key="11">
    <source>
        <dbReference type="EMBL" id="KRG68419.1"/>
    </source>
</evidence>
<dbReference type="OrthoDB" id="9784896at2"/>
<protein>
    <recommendedName>
        <fullName evidence="3">Thiol:disulfide interchange protein DsbA</fullName>
    </recommendedName>
</protein>
<keyword evidence="7" id="KW-0676">Redox-active center</keyword>
<evidence type="ECO:0000256" key="3">
    <source>
        <dbReference type="ARBA" id="ARBA00013831"/>
    </source>
</evidence>
<keyword evidence="12" id="KW-1185">Reference proteome</keyword>